<protein>
    <submittedName>
        <fullName evidence="3">Helix-turn-helix transcriptional regulator</fullName>
    </submittedName>
</protein>
<gene>
    <name evidence="3" type="ORF">IAC76_08755</name>
</gene>
<dbReference type="EMBL" id="JADIND010000197">
    <property type="protein sequence ID" value="MBO8431462.1"/>
    <property type="molecule type" value="Genomic_DNA"/>
</dbReference>
<evidence type="ECO:0000259" key="2">
    <source>
        <dbReference type="PROSITE" id="PS50943"/>
    </source>
</evidence>
<reference evidence="3" key="1">
    <citation type="submission" date="2020-10" db="EMBL/GenBank/DDBJ databases">
        <authorList>
            <person name="Gilroy R."/>
        </authorList>
    </citation>
    <scope>NUCLEOTIDE SEQUENCE</scope>
    <source>
        <strain evidence="3">10192</strain>
    </source>
</reference>
<evidence type="ECO:0000256" key="1">
    <source>
        <dbReference type="ARBA" id="ARBA00023125"/>
    </source>
</evidence>
<reference evidence="3" key="2">
    <citation type="journal article" date="2021" name="PeerJ">
        <title>Extensive microbial diversity within the chicken gut microbiome revealed by metagenomics and culture.</title>
        <authorList>
            <person name="Gilroy R."/>
            <person name="Ravi A."/>
            <person name="Getino M."/>
            <person name="Pursley I."/>
            <person name="Horton D.L."/>
            <person name="Alikhan N.F."/>
            <person name="Baker D."/>
            <person name="Gharbi K."/>
            <person name="Hall N."/>
            <person name="Watson M."/>
            <person name="Adriaenssens E.M."/>
            <person name="Foster-Nyarko E."/>
            <person name="Jarju S."/>
            <person name="Secka A."/>
            <person name="Antonio M."/>
            <person name="Oren A."/>
            <person name="Chaudhuri R.R."/>
            <person name="La Ragione R."/>
            <person name="Hildebrand F."/>
            <person name="Pallen M.J."/>
        </authorList>
    </citation>
    <scope>NUCLEOTIDE SEQUENCE</scope>
    <source>
        <strain evidence="3">10192</strain>
    </source>
</reference>
<dbReference type="Pfam" id="PF13443">
    <property type="entry name" value="HTH_26"/>
    <property type="match status" value="1"/>
</dbReference>
<dbReference type="InterPro" id="IPR010982">
    <property type="entry name" value="Lambda_DNA-bd_dom_sf"/>
</dbReference>
<dbReference type="CDD" id="cd00093">
    <property type="entry name" value="HTH_XRE"/>
    <property type="match status" value="1"/>
</dbReference>
<dbReference type="GO" id="GO:0003700">
    <property type="term" value="F:DNA-binding transcription factor activity"/>
    <property type="evidence" value="ECO:0007669"/>
    <property type="project" value="TreeGrafter"/>
</dbReference>
<dbReference type="Proteomes" id="UP000823632">
    <property type="component" value="Unassembled WGS sequence"/>
</dbReference>
<evidence type="ECO:0000313" key="4">
    <source>
        <dbReference type="Proteomes" id="UP000823632"/>
    </source>
</evidence>
<accession>A0A9D9DP30</accession>
<dbReference type="SUPFAM" id="SSF47413">
    <property type="entry name" value="lambda repressor-like DNA-binding domains"/>
    <property type="match status" value="1"/>
</dbReference>
<dbReference type="GO" id="GO:0005829">
    <property type="term" value="C:cytosol"/>
    <property type="evidence" value="ECO:0007669"/>
    <property type="project" value="TreeGrafter"/>
</dbReference>
<dbReference type="SMART" id="SM00530">
    <property type="entry name" value="HTH_XRE"/>
    <property type="match status" value="1"/>
</dbReference>
<sequence length="73" mass="8427">MNINEKISARIKELRAERHLTAEKLAWYSELSKSCVTYAEKAQRDIRISTIEAICKGLNITIAEFFSTFNEKC</sequence>
<evidence type="ECO:0000313" key="3">
    <source>
        <dbReference type="EMBL" id="MBO8431462.1"/>
    </source>
</evidence>
<proteinExistence type="predicted"/>
<dbReference type="Gene3D" id="1.10.260.40">
    <property type="entry name" value="lambda repressor-like DNA-binding domains"/>
    <property type="match status" value="1"/>
</dbReference>
<organism evidence="3 4">
    <name type="scientific">Candidatus Scatousia excrementipullorum</name>
    <dbReference type="NCBI Taxonomy" id="2840936"/>
    <lineage>
        <taxon>Bacteria</taxon>
        <taxon>Candidatus Scatousia</taxon>
    </lineage>
</organism>
<keyword evidence="1" id="KW-0238">DNA-binding</keyword>
<comment type="caution">
    <text evidence="3">The sequence shown here is derived from an EMBL/GenBank/DDBJ whole genome shotgun (WGS) entry which is preliminary data.</text>
</comment>
<dbReference type="PANTHER" id="PTHR46797">
    <property type="entry name" value="HTH-TYPE TRANSCRIPTIONAL REGULATOR"/>
    <property type="match status" value="1"/>
</dbReference>
<dbReference type="AlphaFoldDB" id="A0A9D9DP30"/>
<dbReference type="PROSITE" id="PS50943">
    <property type="entry name" value="HTH_CROC1"/>
    <property type="match status" value="1"/>
</dbReference>
<feature type="domain" description="HTH cro/C1-type" evidence="2">
    <location>
        <begin position="11"/>
        <end position="65"/>
    </location>
</feature>
<dbReference type="GO" id="GO:0003677">
    <property type="term" value="F:DNA binding"/>
    <property type="evidence" value="ECO:0007669"/>
    <property type="project" value="UniProtKB-KW"/>
</dbReference>
<dbReference type="InterPro" id="IPR001387">
    <property type="entry name" value="Cro/C1-type_HTH"/>
</dbReference>
<dbReference type="PANTHER" id="PTHR46797:SF1">
    <property type="entry name" value="METHYLPHOSPHONATE SYNTHASE"/>
    <property type="match status" value="1"/>
</dbReference>
<name>A0A9D9DP30_9BACT</name>
<dbReference type="InterPro" id="IPR050807">
    <property type="entry name" value="TransReg_Diox_bact_type"/>
</dbReference>